<protein>
    <submittedName>
        <fullName evidence="2">Uncharacterized protein</fullName>
    </submittedName>
</protein>
<feature type="compositionally biased region" description="Basic and acidic residues" evidence="1">
    <location>
        <begin position="1"/>
        <end position="15"/>
    </location>
</feature>
<evidence type="ECO:0000256" key="1">
    <source>
        <dbReference type="SAM" id="MobiDB-lite"/>
    </source>
</evidence>
<sequence length="495" mass="51821">MSLGDEPIKGGRDLEPAEESSLAGEEGPAEEVPGRRTRFSVVVSDNGSATIDGEHVRVEEGEPVHAAILDILHNIASDLSTVVTAAISDPATEYTALVEISPDGSSRLLGQEEPAPGAEPPLTPGKPGALAEEYAEAEEAFAYSGETPDTDRFEPVPDDVWPSGPQAPSDEGESYDDFVRHPDDGPDREGRRHFPSVLGLRRSPNIDRERGPRQSGDEYERQRLLNRPLVVGPMALLAAAAVIVPLLLLGSGGSGDDNGDQRTQAGSSSETRVPGTGGDVPPTVSLSPSTPSAPPRPKVSASASTTEAPGAASTRKAPEIAADRRATTSPDRPPRDTAAVAVKRLADGSSSSRHICYRAYLAGQGWQTPVCDGKVTAGADQDLPIKALNIAMTGVGGSSANAFTYKTGSADGRGEWNQWTAVVGDGKDNYIGSTRSSAPKMLGFAINIGKGQLCHVARVHNSDGGHRACVKARPAFTFGGSLLNKAWLRSVEFTV</sequence>
<feature type="region of interest" description="Disordered" evidence="1">
    <location>
        <begin position="146"/>
        <end position="220"/>
    </location>
</feature>
<feature type="region of interest" description="Disordered" evidence="1">
    <location>
        <begin position="1"/>
        <end position="37"/>
    </location>
</feature>
<accession>A0ABN3T805</accession>
<feature type="compositionally biased region" description="Low complexity" evidence="1">
    <location>
        <begin position="280"/>
        <end position="290"/>
    </location>
</feature>
<proteinExistence type="predicted"/>
<keyword evidence="3" id="KW-1185">Reference proteome</keyword>
<evidence type="ECO:0000313" key="3">
    <source>
        <dbReference type="Proteomes" id="UP001499989"/>
    </source>
</evidence>
<feature type="region of interest" description="Disordered" evidence="1">
    <location>
        <begin position="105"/>
        <end position="128"/>
    </location>
</feature>
<feature type="region of interest" description="Disordered" evidence="1">
    <location>
        <begin position="255"/>
        <end position="337"/>
    </location>
</feature>
<comment type="caution">
    <text evidence="2">The sequence shown here is derived from an EMBL/GenBank/DDBJ whole genome shotgun (WGS) entry which is preliminary data.</text>
</comment>
<dbReference type="Proteomes" id="UP001499989">
    <property type="component" value="Unassembled WGS sequence"/>
</dbReference>
<feature type="compositionally biased region" description="Basic and acidic residues" evidence="1">
    <location>
        <begin position="316"/>
        <end position="326"/>
    </location>
</feature>
<dbReference type="EMBL" id="BAAASK010000021">
    <property type="protein sequence ID" value="GAA2695660.1"/>
    <property type="molecule type" value="Genomic_DNA"/>
</dbReference>
<feature type="compositionally biased region" description="Basic and acidic residues" evidence="1">
    <location>
        <begin position="177"/>
        <end position="192"/>
    </location>
</feature>
<gene>
    <name evidence="2" type="ORF">GCM10010310_57520</name>
</gene>
<reference evidence="2 3" key="1">
    <citation type="journal article" date="2019" name="Int. J. Syst. Evol. Microbiol.">
        <title>The Global Catalogue of Microorganisms (GCM) 10K type strain sequencing project: providing services to taxonomists for standard genome sequencing and annotation.</title>
        <authorList>
            <consortium name="The Broad Institute Genomics Platform"/>
            <consortium name="The Broad Institute Genome Sequencing Center for Infectious Disease"/>
            <person name="Wu L."/>
            <person name="Ma J."/>
        </authorList>
    </citation>
    <scope>NUCLEOTIDE SEQUENCE [LARGE SCALE GENOMIC DNA]</scope>
    <source>
        <strain evidence="2 3">JCM 4531</strain>
    </source>
</reference>
<organism evidence="2 3">
    <name type="scientific">Streptomyces violaceolatus</name>
    <dbReference type="NCBI Taxonomy" id="67378"/>
    <lineage>
        <taxon>Bacteria</taxon>
        <taxon>Bacillati</taxon>
        <taxon>Actinomycetota</taxon>
        <taxon>Actinomycetes</taxon>
        <taxon>Kitasatosporales</taxon>
        <taxon>Streptomycetaceae</taxon>
        <taxon>Streptomyces</taxon>
        <taxon>Streptomyces violaceoruber group</taxon>
    </lineage>
</organism>
<name>A0ABN3T805_9ACTN</name>
<feature type="compositionally biased region" description="Basic and acidic residues" evidence="1">
    <location>
        <begin position="204"/>
        <end position="220"/>
    </location>
</feature>
<evidence type="ECO:0000313" key="2">
    <source>
        <dbReference type="EMBL" id="GAA2695660.1"/>
    </source>
</evidence>
<feature type="compositionally biased region" description="Polar residues" evidence="1">
    <location>
        <begin position="261"/>
        <end position="271"/>
    </location>
</feature>